<protein>
    <submittedName>
        <fullName evidence="1">Uncharacterized protein</fullName>
    </submittedName>
</protein>
<organism evidence="1 2">
    <name type="scientific">Roseburia inulinivorans</name>
    <dbReference type="NCBI Taxonomy" id="360807"/>
    <lineage>
        <taxon>Bacteria</taxon>
        <taxon>Bacillati</taxon>
        <taxon>Bacillota</taxon>
        <taxon>Clostridia</taxon>
        <taxon>Lachnospirales</taxon>
        <taxon>Lachnospiraceae</taxon>
        <taxon>Roseburia</taxon>
    </lineage>
</organism>
<dbReference type="RefSeq" id="WP_118579539.1">
    <property type="nucleotide sequence ID" value="NZ_CABJFX010000002.1"/>
</dbReference>
<dbReference type="Proteomes" id="UP000283492">
    <property type="component" value="Unassembled WGS sequence"/>
</dbReference>
<dbReference type="AlphaFoldDB" id="A0A3R6EAJ0"/>
<evidence type="ECO:0000313" key="2">
    <source>
        <dbReference type="Proteomes" id="UP000283492"/>
    </source>
</evidence>
<name>A0A3R6EAJ0_9FIRM</name>
<dbReference type="EMBL" id="QSFX01000002">
    <property type="protein sequence ID" value="RHA91290.1"/>
    <property type="molecule type" value="Genomic_DNA"/>
</dbReference>
<gene>
    <name evidence="1" type="ORF">DW914_02735</name>
</gene>
<evidence type="ECO:0000313" key="1">
    <source>
        <dbReference type="EMBL" id="RHA91290.1"/>
    </source>
</evidence>
<reference evidence="1 2" key="1">
    <citation type="submission" date="2018-08" db="EMBL/GenBank/DDBJ databases">
        <title>A genome reference for cultivated species of the human gut microbiota.</title>
        <authorList>
            <person name="Zou Y."/>
            <person name="Xue W."/>
            <person name="Luo G."/>
        </authorList>
    </citation>
    <scope>NUCLEOTIDE SEQUENCE [LARGE SCALE GENOMIC DNA]</scope>
    <source>
        <strain evidence="1 2">AM42-1AC</strain>
    </source>
</reference>
<proteinExistence type="predicted"/>
<comment type="caution">
    <text evidence="1">The sequence shown here is derived from an EMBL/GenBank/DDBJ whole genome shotgun (WGS) entry which is preliminary data.</text>
</comment>
<accession>A0A3R6EAJ0</accession>
<sequence length="190" mass="21977">MSEKGITTFWECECSAKNPLRFRKCKACGRDMPDSFAHKIYYEELKAQKAFVFVENAEKSKIRCLKIGSFLEGWENAIVPIMIMLVIMLNGRRICLDSGTVYNCTYERLVERQERLLTEADNFQGTMTGLKSTPLVFGKICSDIIDRIEDVSEGVVDKQEESRKYINQKKIERTKTKIEGVIEYVTNKFE</sequence>